<gene>
    <name evidence="3" type="ORF">EVEC_LOCUS11695</name>
</gene>
<keyword evidence="1" id="KW-0175">Coiled coil</keyword>
<proteinExistence type="predicted"/>
<dbReference type="WBParaSite" id="EVEC_0001250501-mRNA-1">
    <property type="protein sequence ID" value="EVEC_0001250501-mRNA-1"/>
    <property type="gene ID" value="EVEC_0001250501"/>
</dbReference>
<keyword evidence="4" id="KW-1185">Reference proteome</keyword>
<dbReference type="SUPFAM" id="SSF57997">
    <property type="entry name" value="Tropomyosin"/>
    <property type="match status" value="1"/>
</dbReference>
<evidence type="ECO:0000256" key="2">
    <source>
        <dbReference type="SAM" id="MobiDB-lite"/>
    </source>
</evidence>
<evidence type="ECO:0000313" key="5">
    <source>
        <dbReference type="WBParaSite" id="EVEC_0001250501-mRNA-1"/>
    </source>
</evidence>
<dbReference type="AlphaFoldDB" id="A0A0N4VNE9"/>
<feature type="region of interest" description="Disordered" evidence="2">
    <location>
        <begin position="459"/>
        <end position="491"/>
    </location>
</feature>
<feature type="coiled-coil region" evidence="1">
    <location>
        <begin position="384"/>
        <end position="436"/>
    </location>
</feature>
<organism evidence="5">
    <name type="scientific">Enterobius vermicularis</name>
    <name type="common">Human pinworm</name>
    <dbReference type="NCBI Taxonomy" id="51028"/>
    <lineage>
        <taxon>Eukaryota</taxon>
        <taxon>Metazoa</taxon>
        <taxon>Ecdysozoa</taxon>
        <taxon>Nematoda</taxon>
        <taxon>Chromadorea</taxon>
        <taxon>Rhabditida</taxon>
        <taxon>Spirurina</taxon>
        <taxon>Oxyuridomorpha</taxon>
        <taxon>Oxyuroidea</taxon>
        <taxon>Oxyuridae</taxon>
        <taxon>Enterobius</taxon>
    </lineage>
</organism>
<accession>A0A0N4VNE9</accession>
<reference evidence="5" key="1">
    <citation type="submission" date="2017-02" db="UniProtKB">
        <authorList>
            <consortium name="WormBaseParasite"/>
        </authorList>
    </citation>
    <scope>IDENTIFICATION</scope>
</reference>
<dbReference type="OrthoDB" id="5817291at2759"/>
<evidence type="ECO:0000313" key="4">
    <source>
        <dbReference type="Proteomes" id="UP000274131"/>
    </source>
</evidence>
<protein>
    <submittedName>
        <fullName evidence="5">GRIP domain-containing protein</fullName>
    </submittedName>
</protein>
<feature type="coiled-coil region" evidence="1">
    <location>
        <begin position="280"/>
        <end position="355"/>
    </location>
</feature>
<evidence type="ECO:0000313" key="3">
    <source>
        <dbReference type="EMBL" id="VDD96944.1"/>
    </source>
</evidence>
<feature type="compositionally biased region" description="Polar residues" evidence="2">
    <location>
        <begin position="476"/>
        <end position="487"/>
    </location>
</feature>
<reference evidence="3 4" key="2">
    <citation type="submission" date="2018-10" db="EMBL/GenBank/DDBJ databases">
        <authorList>
            <consortium name="Pathogen Informatics"/>
        </authorList>
    </citation>
    <scope>NUCLEOTIDE SEQUENCE [LARGE SCALE GENOMIC DNA]</scope>
</reference>
<dbReference type="EMBL" id="UXUI01012525">
    <property type="protein sequence ID" value="VDD96944.1"/>
    <property type="molecule type" value="Genomic_DNA"/>
</dbReference>
<evidence type="ECO:0000256" key="1">
    <source>
        <dbReference type="SAM" id="Coils"/>
    </source>
</evidence>
<dbReference type="Proteomes" id="UP000274131">
    <property type="component" value="Unassembled WGS sequence"/>
</dbReference>
<feature type="coiled-coil region" evidence="1">
    <location>
        <begin position="80"/>
        <end position="251"/>
    </location>
</feature>
<name>A0A0N4VNE9_ENTVE</name>
<sequence length="506" mass="58852">MRKLFRRQGEQRKIRDKSDLIVKSNGQRNSELEKGINFYAEYLKHLDACSSGASQLSPSDEAHTQNSDLYDGKATFATTQSELLQKLEDAYQRESNLEEKLKEKIKSYQELKEENVSLNKQIESFTTGQTKLAEKHSRDKRALVEEIVELQRRLDGLTPSLALKEAQIARLETEKDTANNQVRNVTNQLQCLQMKLDEARRDEAVISKLDLERRDEMDSLRNSLKRFEIEIEDYKEKERTFAEDLSDLKRALREAELLGKKEKAIAEKALEENSGLIKENSELCAKISLLEIEIAQLNKDNEFRKMNDINLAELAEIRESEKRSKLEVSRLQEKLKAEQERLHNTEAQFDEYRKKEEEVGQWHHRTQKELEGLQTLSSSLSNENKLLRQDKLTLSDRCEELQNKLRKKDEEFERMRDEYETVSEHYRKVLEKLELETALQHERAGEYEDLVNRVHQLSASLSRDDSSSKSSRGKRQTASSENSSGKSTGEEKVQFIVLNLADLPVR</sequence>